<proteinExistence type="predicted"/>
<sequence>MGLLGHLSTRIGVDSCPAFVCKQSLDGWGHLDTSQHNTDNCTSVVWCCEWPRRRCPPAWEATLLQVVVVWVAGHRPPLALQTPPGSPSAAPLLVWRRAAGVVVRPSPRARQGRAGQGSARTDKSDPHVFDNDNARWAAPGLCRGDVNGAAHAGLARQTVSGLTV</sequence>
<feature type="compositionally biased region" description="Basic and acidic residues" evidence="1">
    <location>
        <begin position="120"/>
        <end position="130"/>
    </location>
</feature>
<evidence type="ECO:0000256" key="1">
    <source>
        <dbReference type="SAM" id="MobiDB-lite"/>
    </source>
</evidence>
<evidence type="ECO:0000313" key="3">
    <source>
        <dbReference type="Proteomes" id="UP000324222"/>
    </source>
</evidence>
<dbReference type="EMBL" id="VSRR010004887">
    <property type="protein sequence ID" value="MPC41000.1"/>
    <property type="molecule type" value="Genomic_DNA"/>
</dbReference>
<protein>
    <submittedName>
        <fullName evidence="2">Uncharacterized protein</fullName>
    </submittedName>
</protein>
<organism evidence="2 3">
    <name type="scientific">Portunus trituberculatus</name>
    <name type="common">Swimming crab</name>
    <name type="synonym">Neptunus trituberculatus</name>
    <dbReference type="NCBI Taxonomy" id="210409"/>
    <lineage>
        <taxon>Eukaryota</taxon>
        <taxon>Metazoa</taxon>
        <taxon>Ecdysozoa</taxon>
        <taxon>Arthropoda</taxon>
        <taxon>Crustacea</taxon>
        <taxon>Multicrustacea</taxon>
        <taxon>Malacostraca</taxon>
        <taxon>Eumalacostraca</taxon>
        <taxon>Eucarida</taxon>
        <taxon>Decapoda</taxon>
        <taxon>Pleocyemata</taxon>
        <taxon>Brachyura</taxon>
        <taxon>Eubrachyura</taxon>
        <taxon>Portunoidea</taxon>
        <taxon>Portunidae</taxon>
        <taxon>Portuninae</taxon>
        <taxon>Portunus</taxon>
    </lineage>
</organism>
<dbReference type="Proteomes" id="UP000324222">
    <property type="component" value="Unassembled WGS sequence"/>
</dbReference>
<reference evidence="2 3" key="1">
    <citation type="submission" date="2019-05" db="EMBL/GenBank/DDBJ databases">
        <title>Another draft genome of Portunus trituberculatus and its Hox gene families provides insights of decapod evolution.</title>
        <authorList>
            <person name="Jeong J.-H."/>
            <person name="Song I."/>
            <person name="Kim S."/>
            <person name="Choi T."/>
            <person name="Kim D."/>
            <person name="Ryu S."/>
            <person name="Kim W."/>
        </authorList>
    </citation>
    <scope>NUCLEOTIDE SEQUENCE [LARGE SCALE GENOMIC DNA]</scope>
    <source>
        <tissue evidence="2">Muscle</tissue>
    </source>
</reference>
<name>A0A5B7F0Y8_PORTR</name>
<comment type="caution">
    <text evidence="2">The sequence shown here is derived from an EMBL/GenBank/DDBJ whole genome shotgun (WGS) entry which is preliminary data.</text>
</comment>
<accession>A0A5B7F0Y8</accession>
<gene>
    <name evidence="2" type="ORF">E2C01_034580</name>
</gene>
<keyword evidence="3" id="KW-1185">Reference proteome</keyword>
<dbReference type="AlphaFoldDB" id="A0A5B7F0Y8"/>
<feature type="region of interest" description="Disordered" evidence="1">
    <location>
        <begin position="105"/>
        <end position="130"/>
    </location>
</feature>
<evidence type="ECO:0000313" key="2">
    <source>
        <dbReference type="EMBL" id="MPC41000.1"/>
    </source>
</evidence>